<dbReference type="NCBIfam" id="NF007129">
    <property type="entry name" value="PRK09570.1"/>
    <property type="match status" value="1"/>
</dbReference>
<dbReference type="Pfam" id="PF01191">
    <property type="entry name" value="RNA_pol_Rpb5_C"/>
    <property type="match status" value="1"/>
</dbReference>
<keyword evidence="1 2" id="KW-0804">Transcription</keyword>
<dbReference type="RefSeq" id="WP_153550512.1">
    <property type="nucleotide sequence ID" value="NZ_CP040089.1"/>
</dbReference>
<gene>
    <name evidence="2 4" type="primary">rpoH</name>
    <name evidence="2" type="synonym">rpo5</name>
    <name evidence="4" type="ORF">LC1Nh_0889</name>
</gene>
<evidence type="ECO:0000256" key="2">
    <source>
        <dbReference type="HAMAP-Rule" id="MF_00025"/>
    </source>
</evidence>
<dbReference type="EC" id="2.7.7.6" evidence="2"/>
<dbReference type="PANTHER" id="PTHR10535">
    <property type="entry name" value="DNA-DIRECTED RNA POLYMERASES I, II, AND III SUBUNIT RPABC1"/>
    <property type="match status" value="1"/>
</dbReference>
<feature type="domain" description="RNA polymerase subunit H/Rpb5 C-terminal" evidence="3">
    <location>
        <begin position="3"/>
        <end position="75"/>
    </location>
</feature>
<dbReference type="KEGG" id="ncon:LC1Nh_0889"/>
<dbReference type="OrthoDB" id="30537at2157"/>
<evidence type="ECO:0000313" key="4">
    <source>
        <dbReference type="EMBL" id="QGA80772.1"/>
    </source>
</evidence>
<dbReference type="GO" id="GO:0042797">
    <property type="term" value="P:tRNA transcription by RNA polymerase III"/>
    <property type="evidence" value="ECO:0007669"/>
    <property type="project" value="TreeGrafter"/>
</dbReference>
<dbReference type="InterPro" id="IPR035913">
    <property type="entry name" value="RPB5-like_sf"/>
</dbReference>
<dbReference type="EMBL" id="CP040089">
    <property type="protein sequence ID" value="QGA80772.1"/>
    <property type="molecule type" value="Genomic_DNA"/>
</dbReference>
<reference evidence="5" key="1">
    <citation type="submission" date="2019-05" db="EMBL/GenBank/DDBJ databases">
        <title>Candidatus Nanohalobium constans, a novel model system to study the DPANN nano-sized archaea: genomic and physiological characterization of a nanoarchaeon co-cultured with its chitinotrophic host.</title>
        <authorList>
            <person name="La Cono V."/>
            <person name="Arcadi E."/>
            <person name="Crisafi F."/>
            <person name="Denaro R."/>
            <person name="La Spada G."/>
            <person name="Messina E."/>
            <person name="Smedile F."/>
            <person name="Toshchakov S.V."/>
            <person name="Shevchenko M.A."/>
            <person name="Golyshin P.N."/>
            <person name="Golyshina O.V."/>
            <person name="Ferrer M."/>
            <person name="Rohde M."/>
            <person name="Mushegian A."/>
            <person name="Sorokin D.Y."/>
            <person name="Giuliano L."/>
            <person name="Yakimov M.M."/>
        </authorList>
    </citation>
    <scope>NUCLEOTIDE SEQUENCE [LARGE SCALE GENOMIC DNA]</scope>
    <source>
        <strain evidence="5">LC1Nh</strain>
    </source>
</reference>
<dbReference type="GO" id="GO:0003677">
    <property type="term" value="F:DNA binding"/>
    <property type="evidence" value="ECO:0007669"/>
    <property type="project" value="InterPro"/>
</dbReference>
<evidence type="ECO:0000259" key="3">
    <source>
        <dbReference type="Pfam" id="PF01191"/>
    </source>
</evidence>
<keyword evidence="2 4" id="KW-0548">Nucleotidyltransferase</keyword>
<keyword evidence="2 4" id="KW-0240">DNA-directed RNA polymerase</keyword>
<dbReference type="Gene3D" id="3.90.940.20">
    <property type="entry name" value="RPB5-like RNA polymerase subunit"/>
    <property type="match status" value="1"/>
</dbReference>
<dbReference type="GO" id="GO:0005737">
    <property type="term" value="C:cytoplasm"/>
    <property type="evidence" value="ECO:0007669"/>
    <property type="project" value="UniProtKB-SubCell"/>
</dbReference>
<protein>
    <recommendedName>
        <fullName evidence="2">DNA-directed RNA polymerase subunit Rpo5</fullName>
        <ecNumber evidence="2">2.7.7.6</ecNumber>
    </recommendedName>
    <alternativeName>
        <fullName evidence="2">DNA-directed RNA polymerase subunit H</fullName>
    </alternativeName>
</protein>
<comment type="catalytic activity">
    <reaction evidence="2">
        <text>RNA(n) + a ribonucleoside 5'-triphosphate = RNA(n+1) + diphosphate</text>
        <dbReference type="Rhea" id="RHEA:21248"/>
        <dbReference type="Rhea" id="RHEA-COMP:14527"/>
        <dbReference type="Rhea" id="RHEA-COMP:17342"/>
        <dbReference type="ChEBI" id="CHEBI:33019"/>
        <dbReference type="ChEBI" id="CHEBI:61557"/>
        <dbReference type="ChEBI" id="CHEBI:140395"/>
        <dbReference type="EC" id="2.7.7.6"/>
    </reaction>
</comment>
<proteinExistence type="inferred from homology"/>
<keyword evidence="2 4" id="KW-0808">Transferase</keyword>
<dbReference type="HAMAP" id="MF_00025">
    <property type="entry name" value="RNApol_Rpo5_RPB5"/>
    <property type="match status" value="1"/>
</dbReference>
<organism evidence="4 5">
    <name type="scientific">Candidatus Nanohalobium constans</name>
    <dbReference type="NCBI Taxonomy" id="2565781"/>
    <lineage>
        <taxon>Archaea</taxon>
        <taxon>Candidatus Nanohalarchaeota</taxon>
        <taxon>Candidatus Nanohalobia</taxon>
        <taxon>Candidatus Nanohalobiales</taxon>
        <taxon>Candidatus Nanohalobiaceae</taxon>
        <taxon>Candidatus Nanohalobium</taxon>
    </lineage>
</organism>
<keyword evidence="2" id="KW-0963">Cytoplasm</keyword>
<evidence type="ECO:0000313" key="5">
    <source>
        <dbReference type="Proteomes" id="UP000377803"/>
    </source>
</evidence>
<dbReference type="GO" id="GO:0003899">
    <property type="term" value="F:DNA-directed RNA polymerase activity"/>
    <property type="evidence" value="ECO:0007669"/>
    <property type="project" value="UniProtKB-UniRule"/>
</dbReference>
<comment type="subcellular location">
    <subcellularLocation>
        <location evidence="2">Cytoplasm</location>
    </subcellularLocation>
</comment>
<dbReference type="InterPro" id="IPR014381">
    <property type="entry name" value="Arch_Rpo5/euc_Rpb5"/>
</dbReference>
<dbReference type="AlphaFoldDB" id="A0A5Q0UGK3"/>
<evidence type="ECO:0000256" key="1">
    <source>
        <dbReference type="ARBA" id="ARBA00023163"/>
    </source>
</evidence>
<comment type="subunit">
    <text evidence="2">Part of the RNA polymerase complex.</text>
</comment>
<comment type="similarity">
    <text evidence="2">Belongs to the archaeal Rpo5/eukaryotic RPB5 RNA polymerase subunit family.</text>
</comment>
<keyword evidence="5" id="KW-1185">Reference proteome</keyword>
<dbReference type="GeneID" id="42365278"/>
<name>A0A5Q0UGK3_9ARCH</name>
<dbReference type="SUPFAM" id="SSF55287">
    <property type="entry name" value="RPB5-like RNA polymerase subunit"/>
    <property type="match status" value="1"/>
</dbReference>
<dbReference type="GO" id="GO:0000428">
    <property type="term" value="C:DNA-directed RNA polymerase complex"/>
    <property type="evidence" value="ECO:0007669"/>
    <property type="project" value="UniProtKB-KW"/>
</dbReference>
<dbReference type="GO" id="GO:0006362">
    <property type="term" value="P:transcription elongation by RNA polymerase I"/>
    <property type="evidence" value="ECO:0007669"/>
    <property type="project" value="TreeGrafter"/>
</dbReference>
<dbReference type="GO" id="GO:0006366">
    <property type="term" value="P:transcription by RNA polymerase II"/>
    <property type="evidence" value="ECO:0007669"/>
    <property type="project" value="TreeGrafter"/>
</dbReference>
<dbReference type="PANTHER" id="PTHR10535:SF0">
    <property type="entry name" value="DNA-DIRECTED RNA POLYMERASES I, II, AND III SUBUNIT RPABC1"/>
    <property type="match status" value="1"/>
</dbReference>
<dbReference type="Proteomes" id="UP000377803">
    <property type="component" value="Chromosome"/>
</dbReference>
<comment type="function">
    <text evidence="2">DNA-dependent RNA polymerase (RNAP) catalyzes the transcription of DNA into RNA using the four ribonucleoside triphosphates as substrates.</text>
</comment>
<sequence length="78" mass="9117">MAIDIRDHRAVPDHRKMTEDEIEEVLEKYDADKSDLPKIERTDAALKQMDVEVGDVIEIERDSPTAGKTTYYRRVIER</sequence>
<dbReference type="InterPro" id="IPR000783">
    <property type="entry name" value="RNA_pol_subH/Rpb5_C"/>
</dbReference>
<accession>A0A5Q0UGK3</accession>